<feature type="transmembrane region" description="Helical" evidence="1">
    <location>
        <begin position="64"/>
        <end position="88"/>
    </location>
</feature>
<evidence type="ECO:0000256" key="1">
    <source>
        <dbReference type="SAM" id="Phobius"/>
    </source>
</evidence>
<sequence>MSRFYRFMSEVPIRWNKETKEIYTIPKRRWIPYYFSVGVVMILWLSCVYTLSTQLVLHRKSFGILPACILTSAFGGSSITIALGNALWGSDIDSKISAVNQYLQLELALHSKYKTNLVGKYHLDSLEILFFIIQLGNTVPYVLTLGCLYWDLDGPYWVIEDFLPDAMYREPHTILIFLLVRAFLLIVGIWEASRSLMGSAMIMFAAIESITIIVKILTYKVNSVHNFFRFYTHLSILCNALEGSSTTMFFFTITTAGSLWIQWIWVCVNGFGKFGLAIYFVFVVAAFIVGSGILVFLPKVAVMGEAITKMPNIKRIEMRKKYTAWKSIQNKIAVKKSNAIRPFRFQYGSFYPMGSNFSRNTFGNVIENAMTLILLFDIDNR</sequence>
<feature type="transmembrane region" description="Helical" evidence="1">
    <location>
        <begin position="30"/>
        <end position="52"/>
    </location>
</feature>
<evidence type="ECO:0000313" key="3">
    <source>
        <dbReference type="Proteomes" id="UP001642540"/>
    </source>
</evidence>
<evidence type="ECO:0000313" key="2">
    <source>
        <dbReference type="EMBL" id="CAL8134476.1"/>
    </source>
</evidence>
<feature type="transmembrane region" description="Helical" evidence="1">
    <location>
        <begin position="197"/>
        <end position="217"/>
    </location>
</feature>
<protein>
    <submittedName>
        <fullName evidence="2">Uncharacterized protein</fullName>
    </submittedName>
</protein>
<gene>
    <name evidence="2" type="ORF">ODALV1_LOCUS25544</name>
</gene>
<dbReference type="Proteomes" id="UP001642540">
    <property type="component" value="Unassembled WGS sequence"/>
</dbReference>
<keyword evidence="1" id="KW-1133">Transmembrane helix</keyword>
<name>A0ABP1RSK9_9HEXA</name>
<dbReference type="EMBL" id="CAXLJM020000104">
    <property type="protein sequence ID" value="CAL8134476.1"/>
    <property type="molecule type" value="Genomic_DNA"/>
</dbReference>
<feature type="transmembrane region" description="Helical" evidence="1">
    <location>
        <begin position="128"/>
        <end position="152"/>
    </location>
</feature>
<organism evidence="2 3">
    <name type="scientific">Orchesella dallaii</name>
    <dbReference type="NCBI Taxonomy" id="48710"/>
    <lineage>
        <taxon>Eukaryota</taxon>
        <taxon>Metazoa</taxon>
        <taxon>Ecdysozoa</taxon>
        <taxon>Arthropoda</taxon>
        <taxon>Hexapoda</taxon>
        <taxon>Collembola</taxon>
        <taxon>Entomobryomorpha</taxon>
        <taxon>Entomobryoidea</taxon>
        <taxon>Orchesellidae</taxon>
        <taxon>Orchesellinae</taxon>
        <taxon>Orchesella</taxon>
    </lineage>
</organism>
<accession>A0ABP1RSK9</accession>
<keyword evidence="3" id="KW-1185">Reference proteome</keyword>
<keyword evidence="1" id="KW-0812">Transmembrane</keyword>
<feature type="transmembrane region" description="Helical" evidence="1">
    <location>
        <begin position="248"/>
        <end position="265"/>
    </location>
</feature>
<keyword evidence="1" id="KW-0472">Membrane</keyword>
<proteinExistence type="predicted"/>
<feature type="transmembrane region" description="Helical" evidence="1">
    <location>
        <begin position="277"/>
        <end position="297"/>
    </location>
</feature>
<reference evidence="2 3" key="1">
    <citation type="submission" date="2024-08" db="EMBL/GenBank/DDBJ databases">
        <authorList>
            <person name="Cucini C."/>
            <person name="Frati F."/>
        </authorList>
    </citation>
    <scope>NUCLEOTIDE SEQUENCE [LARGE SCALE GENOMIC DNA]</scope>
</reference>
<feature type="transmembrane region" description="Helical" evidence="1">
    <location>
        <begin position="172"/>
        <end position="190"/>
    </location>
</feature>
<comment type="caution">
    <text evidence="2">The sequence shown here is derived from an EMBL/GenBank/DDBJ whole genome shotgun (WGS) entry which is preliminary data.</text>
</comment>